<feature type="coiled-coil region" evidence="5">
    <location>
        <begin position="314"/>
        <end position="341"/>
    </location>
</feature>
<keyword evidence="9" id="KW-1185">Reference proteome</keyword>
<feature type="region of interest" description="Disordered" evidence="6">
    <location>
        <begin position="1"/>
        <end position="21"/>
    </location>
</feature>
<feature type="domain" description="GRF-type" evidence="7">
    <location>
        <begin position="33"/>
        <end position="77"/>
    </location>
</feature>
<dbReference type="PROSITE" id="PS51999">
    <property type="entry name" value="ZF_GRF"/>
    <property type="match status" value="1"/>
</dbReference>
<dbReference type="Proteomes" id="UP000800235">
    <property type="component" value="Unassembled WGS sequence"/>
</dbReference>
<evidence type="ECO:0000256" key="4">
    <source>
        <dbReference type="PROSITE-ProRule" id="PRU01343"/>
    </source>
</evidence>
<keyword evidence="2 4" id="KW-0863">Zinc-finger</keyword>
<dbReference type="GO" id="GO:0008270">
    <property type="term" value="F:zinc ion binding"/>
    <property type="evidence" value="ECO:0007669"/>
    <property type="project" value="UniProtKB-KW"/>
</dbReference>
<feature type="compositionally biased region" description="Polar residues" evidence="6">
    <location>
        <begin position="86"/>
        <end position="101"/>
    </location>
</feature>
<keyword evidence="5" id="KW-0175">Coiled coil</keyword>
<evidence type="ECO:0000256" key="3">
    <source>
        <dbReference type="ARBA" id="ARBA00022833"/>
    </source>
</evidence>
<evidence type="ECO:0000256" key="6">
    <source>
        <dbReference type="SAM" id="MobiDB-lite"/>
    </source>
</evidence>
<sequence>MAARRGRGGGRGGWQGGRSNQLRGAFVDGTWQCDCSPRLPAVQFQVKKQTENQGKWFYTCQKAKGKQCGFFLFQDDAVRREQAAVLNNSRTEPRSTPNVLQNAHDFRGKTIKSEVRHESPPPSYSPPFSTPHSDNDRTNQQRIPMADSETEDEDGNFEWPLTAEQDQQAEIEAVAASTPRKSAKIDAFTTPGKQMHSRVDTTGLLTPSTGLASDRTHKTNIFGVIDDTSSKKRKADSAFLDLISPASTPTPARFKDVEGLGGSEDLSMDVIKAMKEQNIKLDDDTISAIRQACGRHARRAQGLAQGREVSRLALHARDAKIVELQHRVKTLEAELETQNAVVKYLRAANDGDSQG</sequence>
<feature type="region of interest" description="Disordered" evidence="6">
    <location>
        <begin position="191"/>
        <end position="211"/>
    </location>
</feature>
<name>A0A9P4P1J1_9PEZI</name>
<dbReference type="Pfam" id="PF06839">
    <property type="entry name" value="Zn_ribbon_GRF"/>
    <property type="match status" value="1"/>
</dbReference>
<accession>A0A9P4P1J1</accession>
<feature type="compositionally biased region" description="Pro residues" evidence="6">
    <location>
        <begin position="120"/>
        <end position="129"/>
    </location>
</feature>
<protein>
    <recommendedName>
        <fullName evidence="7">GRF-type domain-containing protein</fullName>
    </recommendedName>
</protein>
<evidence type="ECO:0000256" key="5">
    <source>
        <dbReference type="SAM" id="Coils"/>
    </source>
</evidence>
<dbReference type="EMBL" id="MU007010">
    <property type="protein sequence ID" value="KAF2436524.1"/>
    <property type="molecule type" value="Genomic_DNA"/>
</dbReference>
<proteinExistence type="predicted"/>
<gene>
    <name evidence="8" type="ORF">EJ08DRAFT_691686</name>
</gene>
<evidence type="ECO:0000256" key="2">
    <source>
        <dbReference type="ARBA" id="ARBA00022771"/>
    </source>
</evidence>
<dbReference type="OrthoDB" id="430051at2759"/>
<feature type="compositionally biased region" description="Basic and acidic residues" evidence="6">
    <location>
        <begin position="104"/>
        <end position="119"/>
    </location>
</feature>
<keyword evidence="3" id="KW-0862">Zinc</keyword>
<dbReference type="AlphaFoldDB" id="A0A9P4P1J1"/>
<keyword evidence="1" id="KW-0479">Metal-binding</keyword>
<evidence type="ECO:0000313" key="9">
    <source>
        <dbReference type="Proteomes" id="UP000800235"/>
    </source>
</evidence>
<evidence type="ECO:0000259" key="7">
    <source>
        <dbReference type="PROSITE" id="PS51999"/>
    </source>
</evidence>
<feature type="region of interest" description="Disordered" evidence="6">
    <location>
        <begin position="86"/>
        <end position="140"/>
    </location>
</feature>
<dbReference type="InterPro" id="IPR010666">
    <property type="entry name" value="Znf_GRF"/>
</dbReference>
<comment type="caution">
    <text evidence="8">The sequence shown here is derived from an EMBL/GenBank/DDBJ whole genome shotgun (WGS) entry which is preliminary data.</text>
</comment>
<reference evidence="8" key="1">
    <citation type="journal article" date="2020" name="Stud. Mycol.">
        <title>101 Dothideomycetes genomes: a test case for predicting lifestyles and emergence of pathogens.</title>
        <authorList>
            <person name="Haridas S."/>
            <person name="Albert R."/>
            <person name="Binder M."/>
            <person name="Bloem J."/>
            <person name="Labutti K."/>
            <person name="Salamov A."/>
            <person name="Andreopoulos B."/>
            <person name="Baker S."/>
            <person name="Barry K."/>
            <person name="Bills G."/>
            <person name="Bluhm B."/>
            <person name="Cannon C."/>
            <person name="Castanera R."/>
            <person name="Culley D."/>
            <person name="Daum C."/>
            <person name="Ezra D."/>
            <person name="Gonzalez J."/>
            <person name="Henrissat B."/>
            <person name="Kuo A."/>
            <person name="Liang C."/>
            <person name="Lipzen A."/>
            <person name="Lutzoni F."/>
            <person name="Magnuson J."/>
            <person name="Mondo S."/>
            <person name="Nolan M."/>
            <person name="Ohm R."/>
            <person name="Pangilinan J."/>
            <person name="Park H.-J."/>
            <person name="Ramirez L."/>
            <person name="Alfaro M."/>
            <person name="Sun H."/>
            <person name="Tritt A."/>
            <person name="Yoshinaga Y."/>
            <person name="Zwiers L.-H."/>
            <person name="Turgeon B."/>
            <person name="Goodwin S."/>
            <person name="Spatafora J."/>
            <person name="Crous P."/>
            <person name="Grigoriev I."/>
        </authorList>
    </citation>
    <scope>NUCLEOTIDE SEQUENCE</scope>
    <source>
        <strain evidence="8">CBS 130266</strain>
    </source>
</reference>
<evidence type="ECO:0000313" key="8">
    <source>
        <dbReference type="EMBL" id="KAF2436524.1"/>
    </source>
</evidence>
<evidence type="ECO:0000256" key="1">
    <source>
        <dbReference type="ARBA" id="ARBA00022723"/>
    </source>
</evidence>
<organism evidence="8 9">
    <name type="scientific">Tothia fuscella</name>
    <dbReference type="NCBI Taxonomy" id="1048955"/>
    <lineage>
        <taxon>Eukaryota</taxon>
        <taxon>Fungi</taxon>
        <taxon>Dikarya</taxon>
        <taxon>Ascomycota</taxon>
        <taxon>Pezizomycotina</taxon>
        <taxon>Dothideomycetes</taxon>
        <taxon>Pleosporomycetidae</taxon>
        <taxon>Venturiales</taxon>
        <taxon>Cylindrosympodiaceae</taxon>
        <taxon>Tothia</taxon>
    </lineage>
</organism>